<feature type="region of interest" description="Disordered" evidence="2">
    <location>
        <begin position="1"/>
        <end position="45"/>
    </location>
</feature>
<feature type="coiled-coil region" evidence="1">
    <location>
        <begin position="146"/>
        <end position="204"/>
    </location>
</feature>
<reference evidence="3 4" key="1">
    <citation type="journal article" date="2018" name="IMA Fungus">
        <title>IMA Genome-F 9: Draft genome sequence of Annulohypoxylon stygium, Aspergillus mulundensis, Berkeleyomyces basicola (syn. Thielaviopsis basicola), Ceratocystis smalleyi, two Cercospora beticola strains, Coleophoma cylindrospora, Fusarium fracticaudum, Phialophora cf. hyalina, and Morchella septimelata.</title>
        <authorList>
            <person name="Wingfield B.D."/>
            <person name="Bills G.F."/>
            <person name="Dong Y."/>
            <person name="Huang W."/>
            <person name="Nel W.J."/>
            <person name="Swalarsk-Parry B.S."/>
            <person name="Vaghefi N."/>
            <person name="Wilken P.M."/>
            <person name="An Z."/>
            <person name="de Beer Z.W."/>
            <person name="De Vos L."/>
            <person name="Chen L."/>
            <person name="Duong T.A."/>
            <person name="Gao Y."/>
            <person name="Hammerbacher A."/>
            <person name="Kikkert J.R."/>
            <person name="Li Y."/>
            <person name="Li H."/>
            <person name="Li K."/>
            <person name="Li Q."/>
            <person name="Liu X."/>
            <person name="Ma X."/>
            <person name="Naidoo K."/>
            <person name="Pethybridge S.J."/>
            <person name="Sun J."/>
            <person name="Steenkamp E.T."/>
            <person name="van der Nest M.A."/>
            <person name="van Wyk S."/>
            <person name="Wingfield M.J."/>
            <person name="Xiong C."/>
            <person name="Yue Q."/>
            <person name="Zhang X."/>
        </authorList>
    </citation>
    <scope>NUCLEOTIDE SEQUENCE [LARGE SCALE GENOMIC DNA]</scope>
    <source>
        <strain evidence="3 4">BP 5553</strain>
    </source>
</reference>
<sequence length="362" mass="42233">MLVQVNPPNSPTGADSLKFFDEGTSPEISNLQGDTEPGSMDTPKIQADHPPAYNCHQTVEYPEGETIGDKDPLPVTVTRMLSWRINMLFWYQGRMARYDNKIQETRNDQLEVDDLILWGNGQLNHLAAGEEPPYQRHNLEAAEFLKAQLIERRATLMRKVERAELELERFSKMPRKPTMSEAIKDEVEEARSDARDYYDQIETQMLGIRLKLDIVDNVYNHSSREYSKNLSGTPVSTSKLISHMDMLNFVQHLSRTLSDAEDNFETAKSYIEVIGDDSFSFCQDYNNCVDDRYETCMMNDTVRETVRRWTKDWMTEMEELHNTQNLGVDQESWDCETALRYWRSMCEQLQSSNVRDKWNYWA</sequence>
<evidence type="ECO:0000256" key="2">
    <source>
        <dbReference type="SAM" id="MobiDB-lite"/>
    </source>
</evidence>
<dbReference type="GeneID" id="43594682"/>
<accession>A0A370U249</accession>
<protein>
    <submittedName>
        <fullName evidence="3">Uncharacterized protein</fullName>
    </submittedName>
</protein>
<evidence type="ECO:0000313" key="3">
    <source>
        <dbReference type="EMBL" id="RDL41854.1"/>
    </source>
</evidence>
<keyword evidence="4" id="KW-1185">Reference proteome</keyword>
<organism evidence="3 4">
    <name type="scientific">Venustampulla echinocandica</name>
    <dbReference type="NCBI Taxonomy" id="2656787"/>
    <lineage>
        <taxon>Eukaryota</taxon>
        <taxon>Fungi</taxon>
        <taxon>Dikarya</taxon>
        <taxon>Ascomycota</taxon>
        <taxon>Pezizomycotina</taxon>
        <taxon>Leotiomycetes</taxon>
        <taxon>Helotiales</taxon>
        <taxon>Pleuroascaceae</taxon>
        <taxon>Venustampulla</taxon>
    </lineage>
</organism>
<evidence type="ECO:0000313" key="4">
    <source>
        <dbReference type="Proteomes" id="UP000254866"/>
    </source>
</evidence>
<comment type="caution">
    <text evidence="3">The sequence shown here is derived from an EMBL/GenBank/DDBJ whole genome shotgun (WGS) entry which is preliminary data.</text>
</comment>
<dbReference type="AlphaFoldDB" id="A0A370U249"/>
<dbReference type="Proteomes" id="UP000254866">
    <property type="component" value="Unassembled WGS sequence"/>
</dbReference>
<name>A0A370U249_9HELO</name>
<dbReference type="EMBL" id="NPIC01000001">
    <property type="protein sequence ID" value="RDL41854.1"/>
    <property type="molecule type" value="Genomic_DNA"/>
</dbReference>
<dbReference type="RefSeq" id="XP_031874510.1">
    <property type="nucleotide sequence ID" value="XM_032010456.1"/>
</dbReference>
<gene>
    <name evidence="3" type="ORF">BP5553_01833</name>
</gene>
<keyword evidence="1" id="KW-0175">Coiled coil</keyword>
<proteinExistence type="predicted"/>
<evidence type="ECO:0000256" key="1">
    <source>
        <dbReference type="SAM" id="Coils"/>
    </source>
</evidence>